<dbReference type="SMART" id="SM00487">
    <property type="entry name" value="DEXDc"/>
    <property type="match status" value="1"/>
</dbReference>
<evidence type="ECO:0000256" key="6">
    <source>
        <dbReference type="SAM" id="MobiDB-lite"/>
    </source>
</evidence>
<dbReference type="InterPro" id="IPR007502">
    <property type="entry name" value="Helicase-assoc_dom"/>
</dbReference>
<feature type="compositionally biased region" description="Basic and acidic residues" evidence="6">
    <location>
        <begin position="532"/>
        <end position="555"/>
    </location>
</feature>
<evidence type="ECO:0000313" key="10">
    <source>
        <dbReference type="Proteomes" id="UP001642520"/>
    </source>
</evidence>
<dbReference type="InterPro" id="IPR014001">
    <property type="entry name" value="Helicase_ATP-bd"/>
</dbReference>
<comment type="similarity">
    <text evidence="1">Belongs to the DEAD box helicase family. DEAH subfamily.</text>
</comment>
<dbReference type="PANTHER" id="PTHR18934">
    <property type="entry name" value="ATP-DEPENDENT RNA HELICASE"/>
    <property type="match status" value="1"/>
</dbReference>
<dbReference type="Pfam" id="PF23362">
    <property type="entry name" value="DHX37_C"/>
    <property type="match status" value="1"/>
</dbReference>
<dbReference type="Pfam" id="PF21010">
    <property type="entry name" value="HA2_C"/>
    <property type="match status" value="1"/>
</dbReference>
<keyword evidence="10" id="KW-1185">Reference proteome</keyword>
<dbReference type="CDD" id="cd17982">
    <property type="entry name" value="DEXHc_DHX37"/>
    <property type="match status" value="1"/>
</dbReference>
<dbReference type="CDD" id="cd18791">
    <property type="entry name" value="SF2_C_RHA"/>
    <property type="match status" value="1"/>
</dbReference>
<dbReference type="SUPFAM" id="SSF52540">
    <property type="entry name" value="P-loop containing nucleoside triphosphate hydrolases"/>
    <property type="match status" value="1"/>
</dbReference>
<dbReference type="EMBL" id="CAXAJV020001292">
    <property type="protein sequence ID" value="CAL7942423.1"/>
    <property type="molecule type" value="Genomic_DNA"/>
</dbReference>
<dbReference type="InterPro" id="IPR027417">
    <property type="entry name" value="P-loop_NTPase"/>
</dbReference>
<dbReference type="Proteomes" id="UP001642520">
    <property type="component" value="Unassembled WGS sequence"/>
</dbReference>
<keyword evidence="2" id="KW-0547">Nucleotide-binding</keyword>
<gene>
    <name evidence="9" type="ORF">XYLVIOL_LOCUS5541</name>
</gene>
<feature type="compositionally biased region" description="Acidic residues" evidence="6">
    <location>
        <begin position="181"/>
        <end position="203"/>
    </location>
</feature>
<dbReference type="InterPro" id="IPR011545">
    <property type="entry name" value="DEAD/DEAH_box_helicase_dom"/>
</dbReference>
<dbReference type="InterPro" id="IPR056371">
    <property type="entry name" value="DHX37-like_C"/>
</dbReference>
<reference evidence="9 10" key="1">
    <citation type="submission" date="2024-08" db="EMBL/GenBank/DDBJ databases">
        <authorList>
            <person name="Will J Nash"/>
            <person name="Angela Man"/>
            <person name="Seanna McTaggart"/>
            <person name="Kendall Baker"/>
            <person name="Tom Barker"/>
            <person name="Leah Catchpole"/>
            <person name="Alex Durrant"/>
            <person name="Karim Gharbi"/>
            <person name="Naomi Irish"/>
            <person name="Gemy Kaithakottil"/>
            <person name="Debby Ku"/>
            <person name="Aaliyah Providence"/>
            <person name="Felix Shaw"/>
            <person name="David Swarbreck"/>
            <person name="Chris Watkins"/>
            <person name="Ann M. McCartney"/>
            <person name="Giulio Formenti"/>
            <person name="Alice Mouton"/>
            <person name="Noel Vella"/>
            <person name="Bjorn M von Reumont"/>
            <person name="Adriana Vella"/>
            <person name="Wilfried Haerty"/>
        </authorList>
    </citation>
    <scope>NUCLEOTIDE SEQUENCE [LARGE SCALE GENOMIC DNA]</scope>
</reference>
<feature type="domain" description="Helicase ATP-binding" evidence="7">
    <location>
        <begin position="293"/>
        <end position="459"/>
    </location>
</feature>
<dbReference type="SMART" id="SM00490">
    <property type="entry name" value="HELICc"/>
    <property type="match status" value="1"/>
</dbReference>
<feature type="region of interest" description="Disordered" evidence="6">
    <location>
        <begin position="525"/>
        <end position="575"/>
    </location>
</feature>
<evidence type="ECO:0000256" key="5">
    <source>
        <dbReference type="ARBA" id="ARBA00022840"/>
    </source>
</evidence>
<accession>A0ABP1NRU1</accession>
<name>A0ABP1NRU1_XYLVO</name>
<comment type="caution">
    <text evidence="9">The sequence shown here is derived from an EMBL/GenBank/DDBJ whole genome shotgun (WGS) entry which is preliminary data.</text>
</comment>
<evidence type="ECO:0000313" key="9">
    <source>
        <dbReference type="EMBL" id="CAL7942423.1"/>
    </source>
</evidence>
<keyword evidence="5" id="KW-0067">ATP-binding</keyword>
<dbReference type="PANTHER" id="PTHR18934:SF99">
    <property type="entry name" value="ATP-DEPENDENT RNA HELICASE DHX37-RELATED"/>
    <property type="match status" value="1"/>
</dbReference>
<dbReference type="InterPro" id="IPR001650">
    <property type="entry name" value="Helicase_C-like"/>
</dbReference>
<keyword evidence="4" id="KW-0347">Helicase</keyword>
<feature type="compositionally biased region" description="Basic and acidic residues" evidence="6">
    <location>
        <begin position="207"/>
        <end position="222"/>
    </location>
</feature>
<protein>
    <recommendedName>
        <fullName evidence="11">ATP-dependent RNA helicase kurz</fullName>
    </recommendedName>
</protein>
<dbReference type="Gene3D" id="1.20.120.1080">
    <property type="match status" value="1"/>
</dbReference>
<dbReference type="PROSITE" id="PS51194">
    <property type="entry name" value="HELICASE_CTER"/>
    <property type="match status" value="1"/>
</dbReference>
<proteinExistence type="inferred from homology"/>
<keyword evidence="3" id="KW-0378">Hydrolase</keyword>
<evidence type="ECO:0000256" key="4">
    <source>
        <dbReference type="ARBA" id="ARBA00022806"/>
    </source>
</evidence>
<evidence type="ECO:0000256" key="2">
    <source>
        <dbReference type="ARBA" id="ARBA00022741"/>
    </source>
</evidence>
<evidence type="ECO:0000256" key="1">
    <source>
        <dbReference type="ARBA" id="ARBA00008792"/>
    </source>
</evidence>
<dbReference type="PROSITE" id="PS00690">
    <property type="entry name" value="DEAH_ATP_HELICASE"/>
    <property type="match status" value="1"/>
</dbReference>
<feature type="compositionally biased region" description="Acidic residues" evidence="6">
    <location>
        <begin position="556"/>
        <end position="574"/>
    </location>
</feature>
<dbReference type="PROSITE" id="PS51192">
    <property type="entry name" value="HELICASE_ATP_BIND_1"/>
    <property type="match status" value="1"/>
</dbReference>
<evidence type="ECO:0008006" key="11">
    <source>
        <dbReference type="Google" id="ProtNLM"/>
    </source>
</evidence>
<evidence type="ECO:0000259" key="8">
    <source>
        <dbReference type="PROSITE" id="PS51194"/>
    </source>
</evidence>
<dbReference type="Gene3D" id="3.40.50.300">
    <property type="entry name" value="P-loop containing nucleotide triphosphate hydrolases"/>
    <property type="match status" value="3"/>
</dbReference>
<evidence type="ECO:0000256" key="3">
    <source>
        <dbReference type="ARBA" id="ARBA00022801"/>
    </source>
</evidence>
<feature type="domain" description="Helicase C-terminal" evidence="8">
    <location>
        <begin position="599"/>
        <end position="777"/>
    </location>
</feature>
<dbReference type="SMART" id="SM00847">
    <property type="entry name" value="HA2"/>
    <property type="match status" value="1"/>
</dbReference>
<organism evidence="9 10">
    <name type="scientific">Xylocopa violacea</name>
    <name type="common">Violet carpenter bee</name>
    <name type="synonym">Apis violacea</name>
    <dbReference type="NCBI Taxonomy" id="135666"/>
    <lineage>
        <taxon>Eukaryota</taxon>
        <taxon>Metazoa</taxon>
        <taxon>Ecdysozoa</taxon>
        <taxon>Arthropoda</taxon>
        <taxon>Hexapoda</taxon>
        <taxon>Insecta</taxon>
        <taxon>Pterygota</taxon>
        <taxon>Neoptera</taxon>
        <taxon>Endopterygota</taxon>
        <taxon>Hymenoptera</taxon>
        <taxon>Apocrita</taxon>
        <taxon>Aculeata</taxon>
        <taxon>Apoidea</taxon>
        <taxon>Anthophila</taxon>
        <taxon>Apidae</taxon>
        <taxon>Xylocopa</taxon>
        <taxon>Xylocopa</taxon>
    </lineage>
</organism>
<dbReference type="Pfam" id="PF00271">
    <property type="entry name" value="Helicase_C"/>
    <property type="match status" value="1"/>
</dbReference>
<dbReference type="InterPro" id="IPR002464">
    <property type="entry name" value="DNA/RNA_helicase_DEAH_CS"/>
</dbReference>
<feature type="region of interest" description="Disordered" evidence="6">
    <location>
        <begin position="165"/>
        <end position="257"/>
    </location>
</feature>
<dbReference type="InterPro" id="IPR011709">
    <property type="entry name" value="DEAD-box_helicase_OB_fold"/>
</dbReference>
<sequence length="1207" mass="137423">MGKKRYNWKARNVPQVEIDDSTTKKIVIDIKHREDQYDSCNALVLPSKKRKTKSKVKQVTTTRLLSKKRRKELEKVVERKKKKLRRAELLEELVKVQAPQEELKQYVSLATIQTKGLKRHFREAELPAKKYEIKPNDEIEDDASEVQINAIKGSKKRRLAILEEQKKQEAASDPNVIGFDDSGDDESESNAEEDEDEVEEDAAENTSLKENEETEEHKHTSNKETNTTNDNDAMKTAVDKKKEPSAVTAVQEPLKPQQPIEKKPAVFVTLNRKPEIQAARLKLPVVAEEQVIVETINENPVVIITGETGSGKTTQVPQFLYEAGYAQEKLIGITEPRRVAAISMSKRVAEEMNLTEKEVSYLIRFEGNVTEETKIKFMTDGVLLKEIQTDFLLTKYSVIILDEAHERSVYTDILIGLLSRIVPLRNKRKNPLKLVIMSATLRVEEFVENSKLFKVKPPVLTVESRQFPVTIHFNRRTSTNYVSDALKKAIKIHTRLPDGGILIFLTGQQEVNFVVRKLRKAFSAKNKKNTAKKREDSRKHEDSSKKEENLKNKNDNDDENNNSNSDDDNSDNDDDFRCKEAIRYNKLRQKKQLELPNISLDDYAVIPTDDTHEDLIGVDDDAEVQLDEDEDEDDDMIDLKTCANAQPLWVLPLYSLLPSHKQALVFEPPPEGYRLCVVSTNVAETSLTIPNIKYVVDCGRCKTRMYDKVTGVSTYRICYTSKASANQRAGRAGRTSPGHCYRLYSSAVFNDQFEKFSLSEIQRKPVDDLLLQMKVMNIDKVVNFPFPTPPDTIQLQMAEKRLIILGALQQPPFNKEDSYCAKVTPLGHSIAAFPVAPRYGKMLALSHQHDLLQYTVCMVAALSVQEVLIEAFEINSSSKTKWHQMRRYWAGTGNSLLLGDPMVLIRAIGGAEYAGTKGKLLSFCEEHGLRHKAVVEIRKLRQQLTNEINLNIPDLNLTINPEMKPPVDMEAKLLRQIVLAGMADQVARKVMPDEVNEDQDKAKWKYAYKAMDMEDPVFVHSSCVLRKMCPQWVVYQEIYETNKIYMRGVTAIEPEWLPKFAPSLCQLGEPLTDPPPRYDTETGKVMCSITGTFGKAGWELPVMEMEYPLTVDGVKWFASFFLEGKVCPKLKQFVPQLLSTPQSITKAWAKLIPRTQETTQLLLSHGIMSKEKLLDTWKADKSFLLSAYQKWLPESIHGHVTVIWPPV</sequence>
<dbReference type="Pfam" id="PF00270">
    <property type="entry name" value="DEAD"/>
    <property type="match status" value="1"/>
</dbReference>
<evidence type="ECO:0000259" key="7">
    <source>
        <dbReference type="PROSITE" id="PS51192"/>
    </source>
</evidence>
<dbReference type="Pfam" id="PF07717">
    <property type="entry name" value="OB_NTP_bind"/>
    <property type="match status" value="1"/>
</dbReference>